<keyword evidence="1" id="KW-1133">Transmembrane helix</keyword>
<dbReference type="AlphaFoldDB" id="A0A4U2Z919"/>
<dbReference type="EMBL" id="SZPX01000004">
    <property type="protein sequence ID" value="TKI69491.1"/>
    <property type="molecule type" value="Genomic_DNA"/>
</dbReference>
<reference evidence="2 3" key="1">
    <citation type="submission" date="2019-04" db="EMBL/GenBank/DDBJ databases">
        <title>Sulfurimonas crateris sp. nov. a facultative anaerobic sulfur-oxidizing chemolithautotrophic bacterium isolated from a terrestrial mud vulcano.</title>
        <authorList>
            <person name="Ratnikova N.M."/>
            <person name="Slobodkin A.I."/>
            <person name="Merkel A.Y."/>
            <person name="Novikov A."/>
            <person name="Bonch-Osmolovskaya E.A."/>
            <person name="Slobodkina G.B."/>
        </authorList>
    </citation>
    <scope>NUCLEOTIDE SEQUENCE [LARGE SCALE GENOMIC DNA]</scope>
    <source>
        <strain evidence="2 3">SN118</strain>
    </source>
</reference>
<comment type="caution">
    <text evidence="2">The sequence shown here is derived from an EMBL/GenBank/DDBJ whole genome shotgun (WGS) entry which is preliminary data.</text>
</comment>
<proteinExistence type="predicted"/>
<keyword evidence="1" id="KW-0812">Transmembrane</keyword>
<feature type="transmembrane region" description="Helical" evidence="1">
    <location>
        <begin position="52"/>
        <end position="69"/>
    </location>
</feature>
<feature type="transmembrane region" description="Helical" evidence="1">
    <location>
        <begin position="12"/>
        <end position="32"/>
    </location>
</feature>
<accession>A0A4U2Z919</accession>
<feature type="transmembrane region" description="Helical" evidence="1">
    <location>
        <begin position="81"/>
        <end position="99"/>
    </location>
</feature>
<sequence length="143" mass="15911">MKKEKPAASVVTHHILNTTIIFPFFGLLAGYLILKFLGNSLDVTTLRILKDLVSVGFVFLGVKYSLSYINKKYSVANPEKSSKISIIIFGVLATCMWILSILNGFNIIGIVYNTVFFGIVFAIFFAMTKKYFSSLQAPQIPEA</sequence>
<gene>
    <name evidence="2" type="ORF">FCU45_05400</name>
</gene>
<dbReference type="RefSeq" id="WP_137013086.1">
    <property type="nucleotide sequence ID" value="NZ_SZPX01000004.1"/>
</dbReference>
<name>A0A4U2Z919_9BACT</name>
<evidence type="ECO:0000256" key="1">
    <source>
        <dbReference type="SAM" id="Phobius"/>
    </source>
</evidence>
<feature type="transmembrane region" description="Helical" evidence="1">
    <location>
        <begin position="105"/>
        <end position="126"/>
    </location>
</feature>
<keyword evidence="1" id="KW-0472">Membrane</keyword>
<organism evidence="2 3">
    <name type="scientific">Sulfurimonas crateris</name>
    <dbReference type="NCBI Taxonomy" id="2574727"/>
    <lineage>
        <taxon>Bacteria</taxon>
        <taxon>Pseudomonadati</taxon>
        <taxon>Campylobacterota</taxon>
        <taxon>Epsilonproteobacteria</taxon>
        <taxon>Campylobacterales</taxon>
        <taxon>Sulfurimonadaceae</taxon>
        <taxon>Sulfurimonas</taxon>
    </lineage>
</organism>
<evidence type="ECO:0000313" key="2">
    <source>
        <dbReference type="EMBL" id="TKI69491.1"/>
    </source>
</evidence>
<dbReference type="OrthoDB" id="5368637at2"/>
<dbReference type="Proteomes" id="UP000309561">
    <property type="component" value="Unassembled WGS sequence"/>
</dbReference>
<keyword evidence="3" id="KW-1185">Reference proteome</keyword>
<protein>
    <submittedName>
        <fullName evidence="2">Uncharacterized protein</fullName>
    </submittedName>
</protein>
<evidence type="ECO:0000313" key="3">
    <source>
        <dbReference type="Proteomes" id="UP000309561"/>
    </source>
</evidence>